<reference evidence="3" key="1">
    <citation type="submission" date="2015-03" db="EMBL/GenBank/DDBJ databases">
        <authorList>
            <person name="Urmite Genomes"/>
        </authorList>
    </citation>
    <scope>NUCLEOTIDE SEQUENCE [LARGE SCALE GENOMIC DNA]</scope>
    <source>
        <strain evidence="3">FF10</strain>
    </source>
</reference>
<evidence type="ECO:0000313" key="3">
    <source>
        <dbReference type="Proteomes" id="UP000198604"/>
    </source>
</evidence>
<dbReference type="STRING" id="1608583.BN1356_01508"/>
<protein>
    <submittedName>
        <fullName evidence="2">Uncharacterized protein</fullName>
    </submittedName>
</protein>
<accession>A0A0E4H890</accession>
<keyword evidence="1" id="KW-0472">Membrane</keyword>
<keyword evidence="3" id="KW-1185">Reference proteome</keyword>
<proteinExistence type="predicted"/>
<feature type="transmembrane region" description="Helical" evidence="1">
    <location>
        <begin position="6"/>
        <end position="25"/>
    </location>
</feature>
<dbReference type="EMBL" id="CTEN01000003">
    <property type="protein sequence ID" value="CQR25165.1"/>
    <property type="molecule type" value="Genomic_DNA"/>
</dbReference>
<evidence type="ECO:0000313" key="2">
    <source>
        <dbReference type="EMBL" id="CQR25165.1"/>
    </source>
</evidence>
<keyword evidence="1" id="KW-1133">Transmembrane helix</keyword>
<dbReference type="AlphaFoldDB" id="A0A0E4H890"/>
<dbReference type="Proteomes" id="UP000198604">
    <property type="component" value="Unassembled WGS sequence"/>
</dbReference>
<gene>
    <name evidence="2" type="ORF">BN1356_01508</name>
</gene>
<keyword evidence="1" id="KW-0812">Transmembrane</keyword>
<name>A0A0E4H890_9STRE</name>
<evidence type="ECO:0000256" key="1">
    <source>
        <dbReference type="SAM" id="Phobius"/>
    </source>
</evidence>
<organism evidence="2 3">
    <name type="scientific">Streptococcus varani</name>
    <dbReference type="NCBI Taxonomy" id="1608583"/>
    <lineage>
        <taxon>Bacteria</taxon>
        <taxon>Bacillati</taxon>
        <taxon>Bacillota</taxon>
        <taxon>Bacilli</taxon>
        <taxon>Lactobacillales</taxon>
        <taxon>Streptococcaceae</taxon>
        <taxon>Streptococcus</taxon>
    </lineage>
</organism>
<sequence>MWNVIIVSSVALAVLGSVLFVLGWLSCSHRMRYINGYDIELERDYKEFVEQMRKRGV</sequence>